<keyword evidence="2" id="KW-1185">Reference proteome</keyword>
<gene>
    <name evidence="1" type="ORF">PFICI_06271</name>
</gene>
<evidence type="ECO:0000313" key="1">
    <source>
        <dbReference type="EMBL" id="ETS81269.1"/>
    </source>
</evidence>
<reference evidence="2" key="1">
    <citation type="journal article" date="2015" name="BMC Genomics">
        <title>Genomic and transcriptomic analysis of the endophytic fungus Pestalotiopsis fici reveals its lifestyle and high potential for synthesis of natural products.</title>
        <authorList>
            <person name="Wang X."/>
            <person name="Zhang X."/>
            <person name="Liu L."/>
            <person name="Xiang M."/>
            <person name="Wang W."/>
            <person name="Sun X."/>
            <person name="Che Y."/>
            <person name="Guo L."/>
            <person name="Liu G."/>
            <person name="Guo L."/>
            <person name="Wang C."/>
            <person name="Yin W.B."/>
            <person name="Stadler M."/>
            <person name="Zhang X."/>
            <person name="Liu X."/>
        </authorList>
    </citation>
    <scope>NUCLEOTIDE SEQUENCE [LARGE SCALE GENOMIC DNA]</scope>
    <source>
        <strain evidence="2">W106-1 / CGMCC3.15140</strain>
    </source>
</reference>
<evidence type="ECO:0000313" key="2">
    <source>
        <dbReference type="Proteomes" id="UP000030651"/>
    </source>
</evidence>
<dbReference type="Proteomes" id="UP000030651">
    <property type="component" value="Unassembled WGS sequence"/>
</dbReference>
<protein>
    <submittedName>
        <fullName evidence="1">Uncharacterized protein</fullName>
    </submittedName>
</protein>
<dbReference type="HOGENOM" id="CLU_650695_0_0_1"/>
<dbReference type="OrthoDB" id="4576545at2759"/>
<sequence>MPVWSEPGRYHVNLAPGRHQIQQTLTFGNILRQYAAAQSAAETLSVLSRDALNAIQACYNVGAAGPGAPPLVGSALDGPELVKMLIYLNYLALDTVRGAILLLIAGGAPPAVVVAYGALVANMQNITFATLVATSHLQGMTVANVLLDPNYNNYLNNLDNTNAPGVPTPPQSGLGTVELLCRIVARNPNCNNMAAFTALAQAMNLANLPRPAGPAINGWWDCYNKGIAKTVFVCTGSNGGAVGQVPTIVITTSQDEWGSFSSLQNWARACRQPLRRLNWNGVGGMRDPMGLTAESLQVRLDYQNAIAALPVPTNFAARTNARQGVINLRGAFRVFHNANHPHELAVPLTCPGFQPRARCMRCQAFFHYNIQAPGALAGETVLKGANYLKCHLMRACAECIAHYACCHALANAGIVVGGNASH</sequence>
<name>W3X5J3_PESFW</name>
<dbReference type="RefSeq" id="XP_007833043.1">
    <property type="nucleotide sequence ID" value="XM_007834852.1"/>
</dbReference>
<proteinExistence type="predicted"/>
<dbReference type="eggNOG" id="ENOG502TFIT">
    <property type="taxonomic scope" value="Eukaryota"/>
</dbReference>
<dbReference type="AlphaFoldDB" id="W3X5J3"/>
<dbReference type="EMBL" id="KI912112">
    <property type="protein sequence ID" value="ETS81269.1"/>
    <property type="molecule type" value="Genomic_DNA"/>
</dbReference>
<dbReference type="GeneID" id="19271284"/>
<dbReference type="InParanoid" id="W3X5J3"/>
<organism evidence="1 2">
    <name type="scientific">Pestalotiopsis fici (strain W106-1 / CGMCC3.15140)</name>
    <dbReference type="NCBI Taxonomy" id="1229662"/>
    <lineage>
        <taxon>Eukaryota</taxon>
        <taxon>Fungi</taxon>
        <taxon>Dikarya</taxon>
        <taxon>Ascomycota</taxon>
        <taxon>Pezizomycotina</taxon>
        <taxon>Sordariomycetes</taxon>
        <taxon>Xylariomycetidae</taxon>
        <taxon>Amphisphaeriales</taxon>
        <taxon>Sporocadaceae</taxon>
        <taxon>Pestalotiopsis</taxon>
    </lineage>
</organism>
<dbReference type="KEGG" id="pfy:PFICI_06271"/>
<accession>W3X5J3</accession>